<feature type="region of interest" description="Disordered" evidence="2">
    <location>
        <begin position="655"/>
        <end position="714"/>
    </location>
</feature>
<protein>
    <submittedName>
        <fullName evidence="4">RHS repeat-associated core domain-containing protein</fullName>
    </submittedName>
</protein>
<dbReference type="InterPro" id="IPR022385">
    <property type="entry name" value="Rhs_assc_core"/>
</dbReference>
<gene>
    <name evidence="4" type="ORF">SAMN04490357_7642</name>
</gene>
<evidence type="ECO:0000259" key="3">
    <source>
        <dbReference type="Pfam" id="PF25023"/>
    </source>
</evidence>
<dbReference type="STRING" id="67331.SAMN04490357_7642"/>
<keyword evidence="1" id="KW-0677">Repeat</keyword>
<feature type="region of interest" description="Disordered" evidence="2">
    <location>
        <begin position="830"/>
        <end position="854"/>
    </location>
</feature>
<feature type="compositionally biased region" description="Polar residues" evidence="2">
    <location>
        <begin position="677"/>
        <end position="693"/>
    </location>
</feature>
<reference evidence="4 5" key="1">
    <citation type="submission" date="2016-10" db="EMBL/GenBank/DDBJ databases">
        <authorList>
            <person name="de Groot N.N."/>
        </authorList>
    </citation>
    <scope>NUCLEOTIDE SEQUENCE [LARGE SCALE GENOMIC DNA]</scope>
    <source>
        <strain evidence="4 5">DSM 40306</strain>
    </source>
</reference>
<dbReference type="NCBIfam" id="TIGR01643">
    <property type="entry name" value="YD_repeat_2x"/>
    <property type="match status" value="1"/>
</dbReference>
<evidence type="ECO:0000313" key="5">
    <source>
        <dbReference type="Proteomes" id="UP000182375"/>
    </source>
</evidence>
<dbReference type="NCBIfam" id="TIGR03696">
    <property type="entry name" value="Rhs_assc_core"/>
    <property type="match status" value="1"/>
</dbReference>
<evidence type="ECO:0000256" key="2">
    <source>
        <dbReference type="SAM" id="MobiDB-lite"/>
    </source>
</evidence>
<dbReference type="EMBL" id="FNTD01000004">
    <property type="protein sequence ID" value="SEE31463.1"/>
    <property type="molecule type" value="Genomic_DNA"/>
</dbReference>
<dbReference type="Pfam" id="PF25023">
    <property type="entry name" value="TEN_YD-shell"/>
    <property type="match status" value="1"/>
</dbReference>
<dbReference type="PANTHER" id="PTHR32305:SF17">
    <property type="entry name" value="TRNA NUCLEASE WAPA"/>
    <property type="match status" value="1"/>
</dbReference>
<dbReference type="AlphaFoldDB" id="A0A1H5HU03"/>
<evidence type="ECO:0000256" key="1">
    <source>
        <dbReference type="ARBA" id="ARBA00022737"/>
    </source>
</evidence>
<feature type="compositionally biased region" description="Low complexity" evidence="2">
    <location>
        <begin position="705"/>
        <end position="714"/>
    </location>
</feature>
<organism evidence="4 5">
    <name type="scientific">Streptomyces misionensis</name>
    <dbReference type="NCBI Taxonomy" id="67331"/>
    <lineage>
        <taxon>Bacteria</taxon>
        <taxon>Bacillati</taxon>
        <taxon>Actinomycetota</taxon>
        <taxon>Actinomycetes</taxon>
        <taxon>Kitasatosporales</taxon>
        <taxon>Streptomycetaceae</taxon>
        <taxon>Streptomyces</taxon>
    </lineage>
</organism>
<feature type="region of interest" description="Disordered" evidence="2">
    <location>
        <begin position="364"/>
        <end position="386"/>
    </location>
</feature>
<name>A0A1H5HU03_9ACTN</name>
<dbReference type="InterPro" id="IPR031325">
    <property type="entry name" value="RHS_repeat"/>
</dbReference>
<dbReference type="PANTHER" id="PTHR32305">
    <property type="match status" value="1"/>
</dbReference>
<dbReference type="InterPro" id="IPR006530">
    <property type="entry name" value="YD"/>
</dbReference>
<evidence type="ECO:0000313" key="4">
    <source>
        <dbReference type="EMBL" id="SEE31463.1"/>
    </source>
</evidence>
<dbReference type="InterPro" id="IPR050708">
    <property type="entry name" value="T6SS_VgrG/RHS"/>
</dbReference>
<dbReference type="Gene3D" id="2.180.10.10">
    <property type="entry name" value="RHS repeat-associated core"/>
    <property type="match status" value="2"/>
</dbReference>
<sequence length="1188" mass="128203">MSDVRTAYDGGAYDAAPTKGDATASATLKEYNGTTALYLESGATYDSYGRELTSTDLTADVTVTAAGTITRTERKDGRTTTTERTPATGFATTVKVTTPPAKAGDATTAQTTTTTQDILRGLPQAQTDTNNNTTNFAYDALGRSTKVWLADTLTGQTPNYQFTYTVNDNQPVAVGTKTLGNRSVQRTSYTLYDGFLRPRQTQDPGPDGGRLLTDTFYDERGLVSQQFATYYANGAPSTGLLKPADALSVETQSRYKYDGLGRQTEAKQIAGNGDGGPTLATTTTIYGGDRTTVIPPTGGTTTTTLVDARGQTTELRQHHTPSANSAYDSTKYTYTPRGELKRITDPAGNTWAYEYDLLGRQKVTTDPDKGTTTSTYDDHGQLTTTKDARPQTPALWHGYDNLGRQTELRESSATGTLRASWTYDTISGAKGQLAQSTRYNDGNAYTTKVVAYDHLYRPLRTSISIPPSEGDLKGDYLTGTTYNTSGTVQGIGYPKAGSLPAATVTYTYEDDTLRPITMGSSQGLNSVTSYYLTGKPSQYELSKSGSKKTWVTNTYEWGTQRLESSRVDRQDIAGVDQNSTYHYDDAGNVLSVSDASRDGTDTQCFTYDYLARLREAWTQNTTNCASTPSGSVLGGPAPYWTSYTYDLVGNRSTETVHNTAGDTTKDTERTYHFPDPGSNQPHALSSITTTGPTGTAEDSYDYDETGNTTGRTLNGTKQTLDWDIEGHLAKVTEPGEGNTSKTTEYLYDADGNRLIGRTPTETTLYLGNTEITLTKGSTTPKATRYYDLGGGHTAVQTDDGNVSFTLADHHGTAQLAIDATTQKLTQRRTLPFGGTRGTVPTTWPGTKGFVGGTDDTKTTGLTHLGAREYDSTTGRFLSVDPLLDSSDPQALNAYAYSNNSPVTHSDPAGLCFADVCGVGTPKGNVVGGSSGIITDGPIDPGNPSAGSCHHGHCGPVHYNKSPHNTGNPRSTSKTSNDGGTVVYFVAPTIEDTTPQRYQYEVNGVCVYAVAGNCNTPPTPQTAEIPDLPCVDGDKLCGIRNSYYKTMVAMAPSAGLIAAKAWAEANTTKVFRVESSGNARIRVSGGGYPLIRNPKKMLFLNFGNKKRLTEYLERKKSDPRYSGSTVKSFRVDDSFVQWLRDTAVPESMAKDFPDAPLKVDMKFRDQYGLRPQHIQEMYNHIIPGSAEEN</sequence>
<proteinExistence type="predicted"/>
<dbReference type="Pfam" id="PF05593">
    <property type="entry name" value="RHS_repeat"/>
    <property type="match status" value="1"/>
</dbReference>
<dbReference type="Proteomes" id="UP000182375">
    <property type="component" value="Unassembled WGS sequence"/>
</dbReference>
<accession>A0A1H5HU03</accession>
<feature type="domain" description="Teneurin-like YD-shell" evidence="3">
    <location>
        <begin position="695"/>
        <end position="902"/>
    </location>
</feature>
<dbReference type="InterPro" id="IPR056823">
    <property type="entry name" value="TEN-like_YD-shell"/>
</dbReference>
<feature type="compositionally biased region" description="Basic and acidic residues" evidence="2">
    <location>
        <begin position="663"/>
        <end position="672"/>
    </location>
</feature>